<sequence>HEPPPQEVCHGREGDVSVPGHLDIDPTEAGLAALNQRIEIVEGNFASLESTALEEIGDVKEAVDMLTEEHRDGLTNLELKLTEAVSALQGEIEALKQQLETARLVGGAGQVLVRETKIEGPKPKEFRGERNAQDVENFIWKMENYFEHLNLVDEAAKIRAATMYLADTAMLWWRRKKADIEKGTCSIRDWEQFKFELKRQYNEKKKANCPRNGCYLCKDPNHQYKDCPSLGKLGALIAAERRQTEGAKRRSSPGEPAAPERRDVAQLGHMMLGALLTKEPAKQVIQDKPNLAQMGQNLLGAVMGKEPRLKEKGSLFVDAKLNGQSVRITVDTGATHNFVTEAKAKSPGLVFSPNNSLLKTVNANLPNVNGVARNVQL</sequence>
<dbReference type="Proteomes" id="UP000187609">
    <property type="component" value="Unassembled WGS sequence"/>
</dbReference>
<dbReference type="SUPFAM" id="SSF50630">
    <property type="entry name" value="Acid proteases"/>
    <property type="match status" value="1"/>
</dbReference>
<evidence type="ECO:0000313" key="4">
    <source>
        <dbReference type="Proteomes" id="UP000187609"/>
    </source>
</evidence>
<dbReference type="GO" id="GO:0004190">
    <property type="term" value="F:aspartic-type endopeptidase activity"/>
    <property type="evidence" value="ECO:0007669"/>
    <property type="project" value="InterPro"/>
</dbReference>
<feature type="coiled-coil region" evidence="1">
    <location>
        <begin position="78"/>
        <end position="105"/>
    </location>
</feature>
<evidence type="ECO:0000256" key="1">
    <source>
        <dbReference type="SAM" id="Coils"/>
    </source>
</evidence>
<dbReference type="OMA" id="DIERGAM"/>
<dbReference type="Gene3D" id="2.40.70.10">
    <property type="entry name" value="Acid Proteases"/>
    <property type="match status" value="1"/>
</dbReference>
<gene>
    <name evidence="3" type="ORF">A4A49_60505</name>
</gene>
<accession>A0A1J6KA18</accession>
<dbReference type="PROSITE" id="PS00141">
    <property type="entry name" value="ASP_PROTEASE"/>
    <property type="match status" value="1"/>
</dbReference>
<evidence type="ECO:0000256" key="2">
    <source>
        <dbReference type="SAM" id="MobiDB-lite"/>
    </source>
</evidence>
<keyword evidence="1" id="KW-0175">Coiled coil</keyword>
<dbReference type="Gramene" id="OIT21832">
    <property type="protein sequence ID" value="OIT21832"/>
    <property type="gene ID" value="A4A49_60505"/>
</dbReference>
<evidence type="ECO:0000313" key="3">
    <source>
        <dbReference type="EMBL" id="OIT21832.1"/>
    </source>
</evidence>
<organism evidence="3 4">
    <name type="scientific">Nicotiana attenuata</name>
    <name type="common">Coyote tobacco</name>
    <dbReference type="NCBI Taxonomy" id="49451"/>
    <lineage>
        <taxon>Eukaryota</taxon>
        <taxon>Viridiplantae</taxon>
        <taxon>Streptophyta</taxon>
        <taxon>Embryophyta</taxon>
        <taxon>Tracheophyta</taxon>
        <taxon>Spermatophyta</taxon>
        <taxon>Magnoliopsida</taxon>
        <taxon>eudicotyledons</taxon>
        <taxon>Gunneridae</taxon>
        <taxon>Pentapetalae</taxon>
        <taxon>asterids</taxon>
        <taxon>lamiids</taxon>
        <taxon>Solanales</taxon>
        <taxon>Solanaceae</taxon>
        <taxon>Nicotianoideae</taxon>
        <taxon>Nicotianeae</taxon>
        <taxon>Nicotiana</taxon>
    </lineage>
</organism>
<dbReference type="InterPro" id="IPR036875">
    <property type="entry name" value="Znf_CCHC_sf"/>
</dbReference>
<name>A0A1J6KA18_NICAT</name>
<keyword evidence="4" id="KW-1185">Reference proteome</keyword>
<dbReference type="GO" id="GO:0008270">
    <property type="term" value="F:zinc ion binding"/>
    <property type="evidence" value="ECO:0007669"/>
    <property type="project" value="InterPro"/>
</dbReference>
<dbReference type="SUPFAM" id="SSF57756">
    <property type="entry name" value="Retrovirus zinc finger-like domains"/>
    <property type="match status" value="1"/>
</dbReference>
<dbReference type="InterPro" id="IPR001969">
    <property type="entry name" value="Aspartic_peptidase_AS"/>
</dbReference>
<dbReference type="GO" id="GO:0006508">
    <property type="term" value="P:proteolysis"/>
    <property type="evidence" value="ECO:0007669"/>
    <property type="project" value="InterPro"/>
</dbReference>
<feature type="non-terminal residue" evidence="3">
    <location>
        <position position="377"/>
    </location>
</feature>
<protein>
    <recommendedName>
        <fullName evidence="5">CCHC-type domain-containing protein</fullName>
    </recommendedName>
</protein>
<dbReference type="EMBL" id="MJEQ01004077">
    <property type="protein sequence ID" value="OIT21832.1"/>
    <property type="molecule type" value="Genomic_DNA"/>
</dbReference>
<dbReference type="GO" id="GO:0003676">
    <property type="term" value="F:nucleic acid binding"/>
    <property type="evidence" value="ECO:0007669"/>
    <property type="project" value="InterPro"/>
</dbReference>
<evidence type="ECO:0008006" key="5">
    <source>
        <dbReference type="Google" id="ProtNLM"/>
    </source>
</evidence>
<dbReference type="Pfam" id="PF13650">
    <property type="entry name" value="Asp_protease_2"/>
    <property type="match status" value="1"/>
</dbReference>
<dbReference type="InterPro" id="IPR021109">
    <property type="entry name" value="Peptidase_aspartic_dom_sf"/>
</dbReference>
<feature type="non-terminal residue" evidence="3">
    <location>
        <position position="1"/>
    </location>
</feature>
<reference evidence="3" key="1">
    <citation type="submission" date="2016-11" db="EMBL/GenBank/DDBJ databases">
        <title>The genome of Nicotiana attenuata.</title>
        <authorList>
            <person name="Xu S."/>
            <person name="Brockmoeller T."/>
            <person name="Gaquerel E."/>
            <person name="Navarro A."/>
            <person name="Kuhl H."/>
            <person name="Gase K."/>
            <person name="Ling Z."/>
            <person name="Zhou W."/>
            <person name="Kreitzer C."/>
            <person name="Stanke M."/>
            <person name="Tang H."/>
            <person name="Lyons E."/>
            <person name="Pandey P."/>
            <person name="Pandey S.P."/>
            <person name="Timmermann B."/>
            <person name="Baldwin I.T."/>
        </authorList>
    </citation>
    <scope>NUCLEOTIDE SEQUENCE [LARGE SCALE GENOMIC DNA]</scope>
    <source>
        <strain evidence="3">UT</strain>
    </source>
</reference>
<dbReference type="AlphaFoldDB" id="A0A1J6KA18"/>
<comment type="caution">
    <text evidence="3">The sequence shown here is derived from an EMBL/GenBank/DDBJ whole genome shotgun (WGS) entry which is preliminary data.</text>
</comment>
<feature type="region of interest" description="Disordered" evidence="2">
    <location>
        <begin position="241"/>
        <end position="262"/>
    </location>
</feature>
<dbReference type="SMR" id="A0A1J6KA18"/>
<proteinExistence type="predicted"/>